<feature type="transmembrane region" description="Helical" evidence="1">
    <location>
        <begin position="71"/>
        <end position="89"/>
    </location>
</feature>
<evidence type="ECO:0000313" key="4">
    <source>
        <dbReference type="Proteomes" id="UP001198151"/>
    </source>
</evidence>
<reference evidence="3 4" key="1">
    <citation type="submission" date="2021-10" db="EMBL/GenBank/DDBJ databases">
        <title>Anaerobic single-cell dispensing facilitates the cultivation of human gut bacteria.</title>
        <authorList>
            <person name="Afrizal A."/>
        </authorList>
    </citation>
    <scope>NUCLEOTIDE SEQUENCE [LARGE SCALE GENOMIC DNA]</scope>
    <source>
        <strain evidence="3 4">CLA-AA-H200</strain>
    </source>
</reference>
<name>A0ABS8FVY9_9FIRM</name>
<dbReference type="Pfam" id="PF04892">
    <property type="entry name" value="VanZ"/>
    <property type="match status" value="1"/>
</dbReference>
<protein>
    <submittedName>
        <fullName evidence="3">VanZ family protein</fullName>
    </submittedName>
</protein>
<evidence type="ECO:0000256" key="1">
    <source>
        <dbReference type="SAM" id="Phobius"/>
    </source>
</evidence>
<sequence>MSRRRRVFLVLAVLWMSLIFFMSSRPGEESSKDSSWAGWMIGETFVPGFDDWSEDEQEEFVERIDHPVRKTAHATEYAVLGLLTAGALIDRKGKICGIWSGVFIPCGIAALYAATDEFHQLFVPGRSGQILDVCIDSGGAFAALLVLALIRCCSARRKENCIDKKTEHGRKFC</sequence>
<keyword evidence="1" id="KW-1133">Transmembrane helix</keyword>
<dbReference type="EMBL" id="JAJEQX010000010">
    <property type="protein sequence ID" value="MCC2254211.1"/>
    <property type="molecule type" value="Genomic_DNA"/>
</dbReference>
<evidence type="ECO:0000313" key="3">
    <source>
        <dbReference type="EMBL" id="MCC2254211.1"/>
    </source>
</evidence>
<organism evidence="3 4">
    <name type="scientific">Ruminococcus turbiniformis</name>
    <dbReference type="NCBI Taxonomy" id="2881258"/>
    <lineage>
        <taxon>Bacteria</taxon>
        <taxon>Bacillati</taxon>
        <taxon>Bacillota</taxon>
        <taxon>Clostridia</taxon>
        <taxon>Eubacteriales</taxon>
        <taxon>Oscillospiraceae</taxon>
        <taxon>Ruminococcus</taxon>
    </lineage>
</organism>
<keyword evidence="1" id="KW-0472">Membrane</keyword>
<dbReference type="NCBIfam" id="NF037970">
    <property type="entry name" value="vanZ_1"/>
    <property type="match status" value="1"/>
</dbReference>
<feature type="transmembrane region" description="Helical" evidence="1">
    <location>
        <begin position="130"/>
        <end position="150"/>
    </location>
</feature>
<keyword evidence="1" id="KW-0812">Transmembrane</keyword>
<feature type="domain" description="VanZ-like" evidence="2">
    <location>
        <begin position="8"/>
        <end position="150"/>
    </location>
</feature>
<gene>
    <name evidence="3" type="ORF">LKD70_07115</name>
</gene>
<proteinExistence type="predicted"/>
<dbReference type="PIRSF" id="PIRSF019083">
    <property type="entry name" value="UCP019083_VanZ"/>
    <property type="match status" value="1"/>
</dbReference>
<keyword evidence="4" id="KW-1185">Reference proteome</keyword>
<evidence type="ECO:0000259" key="2">
    <source>
        <dbReference type="Pfam" id="PF04892"/>
    </source>
</evidence>
<feature type="transmembrane region" description="Helical" evidence="1">
    <location>
        <begin position="96"/>
        <end position="115"/>
    </location>
</feature>
<accession>A0ABS8FVY9</accession>
<comment type="caution">
    <text evidence="3">The sequence shown here is derived from an EMBL/GenBank/DDBJ whole genome shotgun (WGS) entry which is preliminary data.</text>
</comment>
<dbReference type="InterPro" id="IPR006976">
    <property type="entry name" value="VanZ-like"/>
</dbReference>
<dbReference type="Proteomes" id="UP001198151">
    <property type="component" value="Unassembled WGS sequence"/>
</dbReference>
<dbReference type="InterPro" id="IPR016747">
    <property type="entry name" value="Phosphotransbutyrylase"/>
</dbReference>